<keyword evidence="2" id="KW-0812">Transmembrane</keyword>
<comment type="caution">
    <text evidence="3">The sequence shown here is derived from an EMBL/GenBank/DDBJ whole genome shotgun (WGS) entry which is preliminary data.</text>
</comment>
<protein>
    <submittedName>
        <fullName evidence="3">General secretion pathway protein L</fullName>
    </submittedName>
</protein>
<reference evidence="3 4" key="1">
    <citation type="submission" date="2018-05" db="EMBL/GenBank/DDBJ databases">
        <title>Genomic Encyclopedia of Type Strains, Phase IV (KMG-IV): sequencing the most valuable type-strain genomes for metagenomic binning, comparative biology and taxonomic classification.</title>
        <authorList>
            <person name="Goeker M."/>
        </authorList>
    </citation>
    <scope>NUCLEOTIDE SEQUENCE [LARGE SCALE GENOMIC DNA]</scope>
    <source>
        <strain evidence="3 4">DSM 26006</strain>
    </source>
</reference>
<feature type="region of interest" description="Disordered" evidence="1">
    <location>
        <begin position="351"/>
        <end position="372"/>
    </location>
</feature>
<evidence type="ECO:0000313" key="4">
    <source>
        <dbReference type="Proteomes" id="UP000246483"/>
    </source>
</evidence>
<evidence type="ECO:0000256" key="1">
    <source>
        <dbReference type="SAM" id="MobiDB-lite"/>
    </source>
</evidence>
<evidence type="ECO:0000256" key="2">
    <source>
        <dbReference type="SAM" id="Phobius"/>
    </source>
</evidence>
<feature type="transmembrane region" description="Helical" evidence="2">
    <location>
        <begin position="198"/>
        <end position="217"/>
    </location>
</feature>
<dbReference type="OrthoDB" id="8906642at2"/>
<dbReference type="EMBL" id="QGUB01000009">
    <property type="protein sequence ID" value="PWW43746.1"/>
    <property type="molecule type" value="Genomic_DNA"/>
</dbReference>
<evidence type="ECO:0000313" key="3">
    <source>
        <dbReference type="EMBL" id="PWW43746.1"/>
    </source>
</evidence>
<dbReference type="InterPro" id="IPR007813">
    <property type="entry name" value="PilN"/>
</dbReference>
<keyword evidence="4" id="KW-1185">Reference proteome</keyword>
<dbReference type="Pfam" id="PF05137">
    <property type="entry name" value="PilN"/>
    <property type="match status" value="1"/>
</dbReference>
<dbReference type="RefSeq" id="WP_141630318.1">
    <property type="nucleotide sequence ID" value="NZ_ALEE01000223.1"/>
</dbReference>
<gene>
    <name evidence="3" type="ORF">DFR36_10998</name>
</gene>
<keyword evidence="2" id="KW-0472">Membrane</keyword>
<dbReference type="Proteomes" id="UP000246483">
    <property type="component" value="Unassembled WGS sequence"/>
</dbReference>
<sequence>MTSPSSELRLFGLDLSTAGRQARQAWCRVLRLPALAWLGPRPVVLLHEADGGLGLWEPQGSGVFHRRGDGAPGTRAAFEAVELPEEVVLRRQLALPALGQEELARAIEMDAQASSPFPQSELVWGHGPVRPDGRSGQVRVELALASQRSVEQCLAGTGRTPDGPLPEVWVRSADGPAFAFAFEGYGQERRRRAERRGWRVLALLALLALGLLVAIAITPTLQLRQRALQAVAASDRMVEQTRSQVAKREALLAANEQLRSLGEVIGQRPSPLRTLHTLTQVLGDETVLQRLQIEGRTVLIAGHTPDTAAMMQKLSAQPGFKGVRAPSAATRPAGATKESFQVEFILDDEAAASSAASVQPPGAQGQRPEAQP</sequence>
<accession>A0A317R881</accession>
<keyword evidence="2" id="KW-1133">Transmembrane helix</keyword>
<dbReference type="AlphaFoldDB" id="A0A317R881"/>
<proteinExistence type="predicted"/>
<name>A0A317R881_9BURK</name>
<organism evidence="3 4">
    <name type="scientific">Melaminivora alkalimesophila</name>
    <dbReference type="NCBI Taxonomy" id="1165852"/>
    <lineage>
        <taxon>Bacteria</taxon>
        <taxon>Pseudomonadati</taxon>
        <taxon>Pseudomonadota</taxon>
        <taxon>Betaproteobacteria</taxon>
        <taxon>Burkholderiales</taxon>
        <taxon>Comamonadaceae</taxon>
        <taxon>Melaminivora</taxon>
    </lineage>
</organism>